<reference evidence="3" key="1">
    <citation type="journal article" date="2003" name="Nat. Biotechnol.">
        <title>The genome sequence of the entomopathogenic bacterium Photorhabdus luminescens.</title>
        <authorList>
            <person name="Duchaud E."/>
            <person name="Rusniok C."/>
            <person name="Frangeul L."/>
            <person name="Buchrieser C."/>
            <person name="Givaudan A."/>
            <person name="Taourit S."/>
            <person name="Bocs S."/>
            <person name="Boursaux-Eude C."/>
            <person name="Chandler M."/>
            <person name="Charles J.-F."/>
            <person name="Dassa E."/>
            <person name="Derose R."/>
            <person name="Derzelle S."/>
            <person name="Freyssinet G."/>
            <person name="Gaudriault S."/>
            <person name="Medigue C."/>
            <person name="Lanois A."/>
            <person name="Powell K."/>
            <person name="Siguier P."/>
            <person name="Vincent R."/>
            <person name="Wingate V."/>
            <person name="Zouine M."/>
            <person name="Glaser P."/>
            <person name="Boemare N."/>
            <person name="Danchin A."/>
            <person name="Kunst F."/>
        </authorList>
    </citation>
    <scope>NUCLEOTIDE SEQUENCE [LARGE SCALE GENOMIC DNA]</scope>
    <source>
        <strain evidence="3">DSM 15139 / CIP 105565 / TT01</strain>
    </source>
</reference>
<keyword evidence="1" id="KW-1133">Transmembrane helix</keyword>
<keyword evidence="1" id="KW-0812">Transmembrane</keyword>
<keyword evidence="1" id="KW-0472">Membrane</keyword>
<accession>Q7N9Z9</accession>
<dbReference type="eggNOG" id="ENOG5033BKS">
    <property type="taxonomic scope" value="Bacteria"/>
</dbReference>
<proteinExistence type="predicted"/>
<evidence type="ECO:0000313" key="3">
    <source>
        <dbReference type="Proteomes" id="UP000002514"/>
    </source>
</evidence>
<sequence>MAFHLSNYWRCNWNSRKNKIIFFSCTLLIVFFMFNSNRQFSIVKSMFDYADKHCQQNTDCLVNISKITPFKWDTLYVIDSGWNLDEIKSVIGAELKERTDIFSKIIFVKDGQVVYFEEYHYYPDSGDEKILVLDFDYENQEKGLIAYYRVPREAPKIVIKMKGDPSVEDKIYYLFSSVNEQQVQRNPASFRKR</sequence>
<protein>
    <submittedName>
        <fullName evidence="2">Photorhabdus luminescens subsp. laumondii TTO1 complete genome segment 1/17</fullName>
    </submittedName>
</protein>
<dbReference type="Proteomes" id="UP000002514">
    <property type="component" value="Chromosome"/>
</dbReference>
<organism evidence="2 3">
    <name type="scientific">Photorhabdus laumondii subsp. laumondii (strain DSM 15139 / CIP 105565 / TT01)</name>
    <name type="common">Photorhabdus luminescens subsp. laumondii</name>
    <dbReference type="NCBI Taxonomy" id="243265"/>
    <lineage>
        <taxon>Bacteria</taxon>
        <taxon>Pseudomonadati</taxon>
        <taxon>Pseudomonadota</taxon>
        <taxon>Gammaproteobacteria</taxon>
        <taxon>Enterobacterales</taxon>
        <taxon>Morganellaceae</taxon>
        <taxon>Photorhabdus</taxon>
    </lineage>
</organism>
<keyword evidence="3" id="KW-1185">Reference proteome</keyword>
<evidence type="ECO:0000313" key="2">
    <source>
        <dbReference type="EMBL" id="CAE12447.1"/>
    </source>
</evidence>
<dbReference type="HOGENOM" id="CLU_129923_0_0_6"/>
<gene>
    <name evidence="2" type="ordered locus">plu0152</name>
</gene>
<evidence type="ECO:0000256" key="1">
    <source>
        <dbReference type="SAM" id="Phobius"/>
    </source>
</evidence>
<name>Q7N9Z9_PHOLL</name>
<feature type="transmembrane region" description="Helical" evidence="1">
    <location>
        <begin position="20"/>
        <end position="37"/>
    </location>
</feature>
<dbReference type="KEGG" id="plu:plu0152"/>
<dbReference type="AlphaFoldDB" id="Q7N9Z9"/>
<dbReference type="EMBL" id="BX571859">
    <property type="protein sequence ID" value="CAE12447.1"/>
    <property type="molecule type" value="Genomic_DNA"/>
</dbReference>